<organism evidence="1 2">
    <name type="scientific">Protopolystoma xenopodis</name>
    <dbReference type="NCBI Taxonomy" id="117903"/>
    <lineage>
        <taxon>Eukaryota</taxon>
        <taxon>Metazoa</taxon>
        <taxon>Spiralia</taxon>
        <taxon>Lophotrochozoa</taxon>
        <taxon>Platyhelminthes</taxon>
        <taxon>Monogenea</taxon>
        <taxon>Polyopisthocotylea</taxon>
        <taxon>Polystomatidea</taxon>
        <taxon>Polystomatidae</taxon>
        <taxon>Protopolystoma</taxon>
    </lineage>
</organism>
<dbReference type="OrthoDB" id="9990815at2759"/>
<dbReference type="PANTHER" id="PTHR45858:SF1">
    <property type="entry name" value="FERM DOMAIN-CONTAINING PROTEIN 7"/>
    <property type="match status" value="1"/>
</dbReference>
<comment type="caution">
    <text evidence="1">The sequence shown here is derived from an EMBL/GenBank/DDBJ whole genome shotgun (WGS) entry which is preliminary data.</text>
</comment>
<proteinExistence type="predicted"/>
<dbReference type="SUPFAM" id="SSF50729">
    <property type="entry name" value="PH domain-like"/>
    <property type="match status" value="1"/>
</dbReference>
<keyword evidence="2" id="KW-1185">Reference proteome</keyword>
<dbReference type="EMBL" id="CAAALY010023992">
    <property type="protein sequence ID" value="VEL15267.1"/>
    <property type="molecule type" value="Genomic_DNA"/>
</dbReference>
<sequence length="275" mass="30373">MLFTDGVTASVSGAWFYTARGKNSNSSSFGNSSYKCLPLEKYYILHKYAMTILFRLLIPYISLFALNEVSSIVTTKITLLHPFQCELSGYLLRKFKNSPGWQKLWAVFSNLCFYFSRSSTDSSHLASLPLLGYTITPVTLDEAEYLGRRAGQQQRLTGTQVETARTEVGQFGDEAVVAGQEAVESVREKEAIVSDTLASGIDVSRPGLWTKAKSTQKLVPAGSGQCSIAHELKPAGNRLATDLKATACSRQNVIRVAYKSHVYYFRSEGPITHAR</sequence>
<dbReference type="AlphaFoldDB" id="A0A448WMB6"/>
<name>A0A448WMB6_9PLAT</name>
<evidence type="ECO:0000313" key="1">
    <source>
        <dbReference type="EMBL" id="VEL15267.1"/>
    </source>
</evidence>
<accession>A0A448WMB6</accession>
<dbReference type="InterPro" id="IPR051835">
    <property type="entry name" value="RAC1-GEF"/>
</dbReference>
<reference evidence="1" key="1">
    <citation type="submission" date="2018-11" db="EMBL/GenBank/DDBJ databases">
        <authorList>
            <consortium name="Pathogen Informatics"/>
        </authorList>
    </citation>
    <scope>NUCLEOTIDE SEQUENCE</scope>
</reference>
<dbReference type="GO" id="GO:0005085">
    <property type="term" value="F:guanyl-nucleotide exchange factor activity"/>
    <property type="evidence" value="ECO:0007669"/>
    <property type="project" value="TreeGrafter"/>
</dbReference>
<evidence type="ECO:0008006" key="3">
    <source>
        <dbReference type="Google" id="ProtNLM"/>
    </source>
</evidence>
<evidence type="ECO:0000313" key="2">
    <source>
        <dbReference type="Proteomes" id="UP000784294"/>
    </source>
</evidence>
<dbReference type="InterPro" id="IPR011993">
    <property type="entry name" value="PH-like_dom_sf"/>
</dbReference>
<gene>
    <name evidence="1" type="ORF">PXEA_LOCUS8707</name>
</gene>
<dbReference type="Gene3D" id="2.30.29.30">
    <property type="entry name" value="Pleckstrin-homology domain (PH domain)/Phosphotyrosine-binding domain (PTB)"/>
    <property type="match status" value="1"/>
</dbReference>
<protein>
    <recommendedName>
        <fullName evidence="3">PH domain-containing protein</fullName>
    </recommendedName>
</protein>
<dbReference type="PANTHER" id="PTHR45858">
    <property type="entry name" value="FERM DOMAIN CONTAINING PROTEIN"/>
    <property type="match status" value="1"/>
</dbReference>
<dbReference type="Proteomes" id="UP000784294">
    <property type="component" value="Unassembled WGS sequence"/>
</dbReference>